<evidence type="ECO:0000313" key="2">
    <source>
        <dbReference type="Proteomes" id="UP000031465"/>
    </source>
</evidence>
<dbReference type="EMBL" id="JSAN01000106">
    <property type="protein sequence ID" value="KIC71201.1"/>
    <property type="molecule type" value="Genomic_DNA"/>
</dbReference>
<organism evidence="1 2">
    <name type="scientific">Candidatus Protochlamydia amoebophila</name>
    <dbReference type="NCBI Taxonomy" id="362787"/>
    <lineage>
        <taxon>Bacteria</taxon>
        <taxon>Pseudomonadati</taxon>
        <taxon>Chlamydiota</taxon>
        <taxon>Chlamydiia</taxon>
        <taxon>Parachlamydiales</taxon>
        <taxon>Parachlamydiaceae</taxon>
        <taxon>Candidatus Protochlamydia</taxon>
    </lineage>
</organism>
<name>A0A0C1JKV9_9BACT</name>
<protein>
    <submittedName>
        <fullName evidence="1">Uncharacterized protein</fullName>
    </submittedName>
</protein>
<gene>
    <name evidence="1" type="ORF">DB44_EH00080</name>
</gene>
<dbReference type="AlphaFoldDB" id="A0A0C1JKV9"/>
<reference evidence="1 2" key="1">
    <citation type="journal article" date="2014" name="Mol. Biol. Evol.">
        <title>Massive expansion of Ubiquitination-related gene families within the Chlamydiae.</title>
        <authorList>
            <person name="Domman D."/>
            <person name="Collingro A."/>
            <person name="Lagkouvardos I."/>
            <person name="Gehre L."/>
            <person name="Weinmaier T."/>
            <person name="Rattei T."/>
            <person name="Subtil A."/>
            <person name="Horn M."/>
        </authorList>
    </citation>
    <scope>NUCLEOTIDE SEQUENCE [LARGE SCALE GENOMIC DNA]</scope>
    <source>
        <strain evidence="1 2">EI2</strain>
    </source>
</reference>
<accession>A0A0C1JKV9</accession>
<proteinExistence type="predicted"/>
<sequence length="65" mass="7591">MGKFRKIMGPFLVVSKILEVAQSRNIGIRTNGKKILFKNFYFHFPIQRIELGLFNLNKVLFNASF</sequence>
<dbReference type="Proteomes" id="UP000031465">
    <property type="component" value="Unassembled WGS sequence"/>
</dbReference>
<comment type="caution">
    <text evidence="1">The sequence shown here is derived from an EMBL/GenBank/DDBJ whole genome shotgun (WGS) entry which is preliminary data.</text>
</comment>
<evidence type="ECO:0000313" key="1">
    <source>
        <dbReference type="EMBL" id="KIC71201.1"/>
    </source>
</evidence>